<dbReference type="GO" id="GO:0009100">
    <property type="term" value="P:glycoprotein metabolic process"/>
    <property type="evidence" value="ECO:0007669"/>
    <property type="project" value="UniProtKB-ARBA"/>
</dbReference>
<reference evidence="3" key="1">
    <citation type="journal article" date="2014" name="Int. J. Syst. Evol. Microbiol.">
        <title>Complete genome sequence of Corynebacterium casei LMG S-19264T (=DSM 44701T), isolated from a smear-ripened cheese.</title>
        <authorList>
            <consortium name="US DOE Joint Genome Institute (JGI-PGF)"/>
            <person name="Walter F."/>
            <person name="Albersmeier A."/>
            <person name="Kalinowski J."/>
            <person name="Ruckert C."/>
        </authorList>
    </citation>
    <scope>NUCLEOTIDE SEQUENCE</scope>
    <source>
        <strain evidence="3">KCTC 12988</strain>
    </source>
</reference>
<comment type="caution">
    <text evidence="3">The sequence shown here is derived from an EMBL/GenBank/DDBJ whole genome shotgun (WGS) entry which is preliminary data.</text>
</comment>
<feature type="compositionally biased region" description="Basic and acidic residues" evidence="1">
    <location>
        <begin position="384"/>
        <end position="394"/>
    </location>
</feature>
<dbReference type="PANTHER" id="PTHR43404:SF2">
    <property type="entry name" value="LIPOPOLYSACCHARIDE CHOLINEPHOSPHOTRANSFERASE LICD"/>
    <property type="match status" value="1"/>
</dbReference>
<accession>A0A918TYQ6</accession>
<evidence type="ECO:0000313" key="4">
    <source>
        <dbReference type="Proteomes" id="UP000644507"/>
    </source>
</evidence>
<keyword evidence="4" id="KW-1185">Reference proteome</keyword>
<protein>
    <recommendedName>
        <fullName evidence="2">LicD/FKTN/FKRP nucleotidyltransferase domain-containing protein</fullName>
    </recommendedName>
</protein>
<dbReference type="RefSeq" id="WP_189574463.1">
    <property type="nucleotide sequence ID" value="NZ_BMXI01000026.1"/>
</dbReference>
<organism evidence="3 4">
    <name type="scientific">Roseibacillus persicicus</name>
    <dbReference type="NCBI Taxonomy" id="454148"/>
    <lineage>
        <taxon>Bacteria</taxon>
        <taxon>Pseudomonadati</taxon>
        <taxon>Verrucomicrobiota</taxon>
        <taxon>Verrucomicrobiia</taxon>
        <taxon>Verrucomicrobiales</taxon>
        <taxon>Verrucomicrobiaceae</taxon>
        <taxon>Roseibacillus</taxon>
    </lineage>
</organism>
<sequence>MHLRELAPLLALAEERVGGTTFTEWDRFWYAVDDVKRTSLLASAGVSTWRVLDTWSASPESYCALQSHGWGTNQRLEVRELLLRVLAERKSSGREERFWARDFLTETLHPLQVSGGYLSLMIPHTPPARYWVAVDLEYCQRNHPASELVMAPQNQAFLEEEERIPSLIYKGYEMPVAGVYSCHQSLPVFSQELAAVQECLLETLDAFHRFAKREGIRYSMHAANLTGYYTSGGFLPWDDDIDLTVHPHDFPKLRRIWEKCPPAERVASYHRGFENDLTRHLELEGRLYEFIENHPQDPRTLMKIRPVGCESIFTNDVGGVDLTTIHFADGEWRDGWSREERRPTLDNFETALEEVVFDGVTTMAFRREAVEEVMREKYPFDWGKHPRLQRENSRPIDALAGTAERGTPRRPLR</sequence>
<name>A0A918TYQ6_9BACT</name>
<feature type="region of interest" description="Disordered" evidence="1">
    <location>
        <begin position="384"/>
        <end position="413"/>
    </location>
</feature>
<gene>
    <name evidence="3" type="ORF">GCM10007100_39680</name>
</gene>
<dbReference type="EMBL" id="BMXI01000026">
    <property type="protein sequence ID" value="GHC67667.1"/>
    <property type="molecule type" value="Genomic_DNA"/>
</dbReference>
<evidence type="ECO:0000256" key="1">
    <source>
        <dbReference type="SAM" id="MobiDB-lite"/>
    </source>
</evidence>
<dbReference type="AlphaFoldDB" id="A0A918TYQ6"/>
<proteinExistence type="predicted"/>
<dbReference type="InterPro" id="IPR052942">
    <property type="entry name" value="LPS_cholinephosphotransferase"/>
</dbReference>
<dbReference type="Proteomes" id="UP000644507">
    <property type="component" value="Unassembled WGS sequence"/>
</dbReference>
<feature type="domain" description="LicD/FKTN/FKRP nucleotidyltransferase" evidence="2">
    <location>
        <begin position="211"/>
        <end position="264"/>
    </location>
</feature>
<evidence type="ECO:0000259" key="2">
    <source>
        <dbReference type="Pfam" id="PF04991"/>
    </source>
</evidence>
<dbReference type="Pfam" id="PF04991">
    <property type="entry name" value="LicD"/>
    <property type="match status" value="1"/>
</dbReference>
<evidence type="ECO:0000313" key="3">
    <source>
        <dbReference type="EMBL" id="GHC67667.1"/>
    </source>
</evidence>
<dbReference type="InterPro" id="IPR007074">
    <property type="entry name" value="LicD/FKTN/FKRP_NTP_transf"/>
</dbReference>
<dbReference type="PANTHER" id="PTHR43404">
    <property type="entry name" value="LIPOPOLYSACCHARIDE CHOLINEPHOSPHOTRANSFERASE LICD"/>
    <property type="match status" value="1"/>
</dbReference>
<reference evidence="3" key="2">
    <citation type="submission" date="2020-09" db="EMBL/GenBank/DDBJ databases">
        <authorList>
            <person name="Sun Q."/>
            <person name="Kim S."/>
        </authorList>
    </citation>
    <scope>NUCLEOTIDE SEQUENCE</scope>
    <source>
        <strain evidence="3">KCTC 12988</strain>
    </source>
</reference>